<dbReference type="GO" id="GO:0000077">
    <property type="term" value="P:DNA damage checkpoint signaling"/>
    <property type="evidence" value="ECO:0007669"/>
    <property type="project" value="InterPro"/>
</dbReference>
<proteinExistence type="inferred from homology"/>
<gene>
    <name evidence="7" type="ORF">PPROV_000393400</name>
</gene>
<keyword evidence="3" id="KW-0227">DNA damage</keyword>
<sequence length="497" mass="52324">MVLNNALDDNHYHPCDNDYDYDNRQQQQYHFQHANSGAARAAAAAAASHHPSTSRRENDVPMAGAATNDSIRTDDDLSNENSGTLNALVADPYSFHALLMAIRAPQGGHADRNAPPERVQIHATNAGVRFTVVDASKCLQAVVFVKAASFAEYHVDSGAAAAAAGAGFSHHQRECRFDVDHGELCDAVAIVAAAVSERHNDGAGGSALRLHYPADDGAVSLVTETASHDGAVVGTCCAYASLRTLDAAPTTMLEGEGALGAHFETNGAANFIAETSLLKEAMDDMDMMADTHVRIMVGGESSSHTAAAAAAPPNPYQQHVSFSGAGPQGHVAVEIRAGPQCTLTLPDAQHQADVHRRGHKYQIKHLRRAFARAGQVSAASSGEASHGFGSAFAGGSMGGAMGGMQGATSPFETRAKVHIDLHGRLKVMHMLTWQDTKKLDAFRGMGAASMPPSSSGVADGEENYERALVATVQFEVFPANDVDDNNMDDGEMTTQTL</sequence>
<comment type="subcellular location">
    <subcellularLocation>
        <location evidence="1">Nucleus</location>
    </subcellularLocation>
</comment>
<dbReference type="AlphaFoldDB" id="A0A830HEP2"/>
<dbReference type="PANTHER" id="PTHR10870">
    <property type="entry name" value="CELL CYCLE CHECKPOINT PROTEIN RAD1"/>
    <property type="match status" value="1"/>
</dbReference>
<evidence type="ECO:0000256" key="3">
    <source>
        <dbReference type="ARBA" id="ARBA00022763"/>
    </source>
</evidence>
<protein>
    <submittedName>
        <fullName evidence="7">Uncharacterized protein</fullName>
    </submittedName>
</protein>
<dbReference type="InterPro" id="IPR003021">
    <property type="entry name" value="Rad1_Rec1_Rad17"/>
</dbReference>
<feature type="region of interest" description="Disordered" evidence="6">
    <location>
        <begin position="1"/>
        <end position="21"/>
    </location>
</feature>
<evidence type="ECO:0000256" key="1">
    <source>
        <dbReference type="ARBA" id="ARBA00004123"/>
    </source>
</evidence>
<dbReference type="PANTHER" id="PTHR10870:SF0">
    <property type="entry name" value="CELL CYCLE CHECKPOINT PROTEIN RAD1"/>
    <property type="match status" value="1"/>
</dbReference>
<name>A0A830HEP2_9CHLO</name>
<dbReference type="Gene3D" id="3.70.10.10">
    <property type="match status" value="1"/>
</dbReference>
<evidence type="ECO:0000256" key="6">
    <source>
        <dbReference type="SAM" id="MobiDB-lite"/>
    </source>
</evidence>
<evidence type="ECO:0000313" key="7">
    <source>
        <dbReference type="EMBL" id="GHP05182.1"/>
    </source>
</evidence>
<dbReference type="Proteomes" id="UP000660262">
    <property type="component" value="Unassembled WGS sequence"/>
</dbReference>
<keyword evidence="8" id="KW-1185">Reference proteome</keyword>
<evidence type="ECO:0000256" key="4">
    <source>
        <dbReference type="ARBA" id="ARBA00023204"/>
    </source>
</evidence>
<organism evidence="7 8">
    <name type="scientific">Pycnococcus provasolii</name>
    <dbReference type="NCBI Taxonomy" id="41880"/>
    <lineage>
        <taxon>Eukaryota</taxon>
        <taxon>Viridiplantae</taxon>
        <taxon>Chlorophyta</taxon>
        <taxon>Pseudoscourfieldiophyceae</taxon>
        <taxon>Pseudoscourfieldiales</taxon>
        <taxon>Pycnococcaceae</taxon>
        <taxon>Pycnococcus</taxon>
    </lineage>
</organism>
<dbReference type="EMBL" id="BNJQ01000009">
    <property type="protein sequence ID" value="GHP05182.1"/>
    <property type="molecule type" value="Genomic_DNA"/>
</dbReference>
<reference evidence="7" key="1">
    <citation type="submission" date="2020-10" db="EMBL/GenBank/DDBJ databases">
        <title>Unveiling of a novel bifunctional photoreceptor, Dualchrome1, isolated from a cosmopolitan green alga.</title>
        <authorList>
            <person name="Suzuki S."/>
            <person name="Kawachi M."/>
        </authorList>
    </citation>
    <scope>NUCLEOTIDE SEQUENCE</scope>
    <source>
        <strain evidence="7">NIES 2893</strain>
    </source>
</reference>
<evidence type="ECO:0000256" key="5">
    <source>
        <dbReference type="ARBA" id="ARBA00023242"/>
    </source>
</evidence>
<evidence type="ECO:0000256" key="2">
    <source>
        <dbReference type="ARBA" id="ARBA00010991"/>
    </source>
</evidence>
<dbReference type="Pfam" id="PF02144">
    <property type="entry name" value="Rad1"/>
    <property type="match status" value="1"/>
</dbReference>
<keyword evidence="4" id="KW-0234">DNA repair</keyword>
<dbReference type="GO" id="GO:0006281">
    <property type="term" value="P:DNA repair"/>
    <property type="evidence" value="ECO:0007669"/>
    <property type="project" value="UniProtKB-KW"/>
</dbReference>
<dbReference type="GO" id="GO:0030896">
    <property type="term" value="C:checkpoint clamp complex"/>
    <property type="evidence" value="ECO:0007669"/>
    <property type="project" value="TreeGrafter"/>
</dbReference>
<comment type="caution">
    <text evidence="7">The sequence shown here is derived from an EMBL/GenBank/DDBJ whole genome shotgun (WGS) entry which is preliminary data.</text>
</comment>
<comment type="similarity">
    <text evidence="2">Belongs to the rad1 family.</text>
</comment>
<accession>A0A830HEP2</accession>
<evidence type="ECO:0000313" key="8">
    <source>
        <dbReference type="Proteomes" id="UP000660262"/>
    </source>
</evidence>
<feature type="region of interest" description="Disordered" evidence="6">
    <location>
        <begin position="43"/>
        <end position="79"/>
    </location>
</feature>
<keyword evidence="5" id="KW-0539">Nucleus</keyword>